<dbReference type="InterPro" id="IPR037104">
    <property type="entry name" value="Annexin_sf"/>
</dbReference>
<proteinExistence type="inferred from homology"/>
<dbReference type="Pfam" id="PF00191">
    <property type="entry name" value="Annexin"/>
    <property type="match status" value="4"/>
</dbReference>
<evidence type="ECO:0000256" key="1">
    <source>
        <dbReference type="ARBA" id="ARBA00007831"/>
    </source>
</evidence>
<dbReference type="OrthoDB" id="37886at2759"/>
<organism evidence="4">
    <name type="scientific">Aphanomyces astaci</name>
    <name type="common">Crayfish plague agent</name>
    <dbReference type="NCBI Taxonomy" id="112090"/>
    <lineage>
        <taxon>Eukaryota</taxon>
        <taxon>Sar</taxon>
        <taxon>Stramenopiles</taxon>
        <taxon>Oomycota</taxon>
        <taxon>Saprolegniomycetes</taxon>
        <taxon>Saprolegniales</taxon>
        <taxon>Verrucalvaceae</taxon>
        <taxon>Aphanomyces</taxon>
    </lineage>
</organism>
<protein>
    <recommendedName>
        <fullName evidence="5">Annexin</fullName>
    </recommendedName>
</protein>
<dbReference type="Gene3D" id="1.10.220.10">
    <property type="entry name" value="Annexin"/>
    <property type="match status" value="4"/>
</dbReference>
<dbReference type="GO" id="GO:0005737">
    <property type="term" value="C:cytoplasm"/>
    <property type="evidence" value="ECO:0007669"/>
    <property type="project" value="TreeGrafter"/>
</dbReference>
<keyword evidence="3" id="KW-0041">Annexin</keyword>
<gene>
    <name evidence="4" type="ORF">H257_12971</name>
</gene>
<dbReference type="InterPro" id="IPR018502">
    <property type="entry name" value="Annexin_repeat"/>
</dbReference>
<evidence type="ECO:0000313" key="4">
    <source>
        <dbReference type="EMBL" id="ETV71831.1"/>
    </source>
</evidence>
<sequence length="362" mass="40400">MTVVWSKTTKKLCRWRHFPSFSLSSASKKAMSLLPLYPQQAYEVNNGVVLNVASAEIDNVCHEIKAACAGFGTDESRLSRVLGSLKPNIRHLVSVRYPQLHKGRTLLAEVQGETSGSYGKLCELLAQPLEEAEAMIVRNATKGMGTKENLLYPVFSGRTAEELTILKKAFFKVFGEDLVVVIADDIGGDLKKHYLSVLNVLTQSYDPSIHTQRKAEEVAEVIYKAGEGKWGTDEATFCNTLWSIPPQFMTQVNAAYVAKHKNSLARAIEKEFGGHTERAMLFHYNMITDPINTIADQFEKTMKGMGTDEFGLSAALVRYQAYLPQIAPVYKTKYGQSLRDRIYGETSGNFRKLLMTVVEHSL</sequence>
<dbReference type="EMBL" id="KI913157">
    <property type="protein sequence ID" value="ETV71831.1"/>
    <property type="molecule type" value="Genomic_DNA"/>
</dbReference>
<feature type="non-terminal residue" evidence="4">
    <location>
        <position position="1"/>
    </location>
</feature>
<accession>W4FXY6</accession>
<dbReference type="AlphaFoldDB" id="W4FXY6"/>
<dbReference type="VEuPathDB" id="FungiDB:H257_12971"/>
<dbReference type="STRING" id="112090.W4FXY6"/>
<dbReference type="PANTHER" id="PTHR10502">
    <property type="entry name" value="ANNEXIN"/>
    <property type="match status" value="1"/>
</dbReference>
<evidence type="ECO:0000256" key="3">
    <source>
        <dbReference type="ARBA" id="ARBA00023216"/>
    </source>
</evidence>
<reference evidence="4" key="1">
    <citation type="submission" date="2013-12" db="EMBL/GenBank/DDBJ databases">
        <title>The Genome Sequence of Aphanomyces astaci APO3.</title>
        <authorList>
            <consortium name="The Broad Institute Genomics Platform"/>
            <person name="Russ C."/>
            <person name="Tyler B."/>
            <person name="van West P."/>
            <person name="Dieguez-Uribeondo J."/>
            <person name="Young S.K."/>
            <person name="Zeng Q."/>
            <person name="Gargeya S."/>
            <person name="Fitzgerald M."/>
            <person name="Abouelleil A."/>
            <person name="Alvarado L."/>
            <person name="Chapman S.B."/>
            <person name="Gainer-Dewar J."/>
            <person name="Goldberg J."/>
            <person name="Griggs A."/>
            <person name="Gujja S."/>
            <person name="Hansen M."/>
            <person name="Howarth C."/>
            <person name="Imamovic A."/>
            <person name="Ireland A."/>
            <person name="Larimer J."/>
            <person name="McCowan C."/>
            <person name="Murphy C."/>
            <person name="Pearson M."/>
            <person name="Poon T.W."/>
            <person name="Priest M."/>
            <person name="Roberts A."/>
            <person name="Saif S."/>
            <person name="Shea T."/>
            <person name="Sykes S."/>
            <person name="Wortman J."/>
            <person name="Nusbaum C."/>
            <person name="Birren B."/>
        </authorList>
    </citation>
    <scope>NUCLEOTIDE SEQUENCE [LARGE SCALE GENOMIC DNA]</scope>
    <source>
        <strain evidence="4">APO3</strain>
    </source>
</reference>
<dbReference type="GO" id="GO:0005544">
    <property type="term" value="F:calcium-dependent phospholipid binding"/>
    <property type="evidence" value="ECO:0007669"/>
    <property type="project" value="InterPro"/>
</dbReference>
<comment type="similarity">
    <text evidence="1">Belongs to the annexin family.</text>
</comment>
<dbReference type="InterPro" id="IPR001464">
    <property type="entry name" value="Annexin"/>
</dbReference>
<dbReference type="PRINTS" id="PR00196">
    <property type="entry name" value="ANNEXIN"/>
</dbReference>
<name>W4FXY6_APHAT</name>
<evidence type="ECO:0000256" key="2">
    <source>
        <dbReference type="ARBA" id="ARBA00022737"/>
    </source>
</evidence>
<dbReference type="SUPFAM" id="SSF47874">
    <property type="entry name" value="Annexin"/>
    <property type="match status" value="1"/>
</dbReference>
<dbReference type="SMART" id="SM00335">
    <property type="entry name" value="ANX"/>
    <property type="match status" value="4"/>
</dbReference>
<keyword evidence="2" id="KW-0677">Repeat</keyword>
<dbReference type="GO" id="GO:0005886">
    <property type="term" value="C:plasma membrane"/>
    <property type="evidence" value="ECO:0007669"/>
    <property type="project" value="TreeGrafter"/>
</dbReference>
<dbReference type="GeneID" id="20814967"/>
<dbReference type="GO" id="GO:0005509">
    <property type="term" value="F:calcium ion binding"/>
    <property type="evidence" value="ECO:0007669"/>
    <property type="project" value="InterPro"/>
</dbReference>
<dbReference type="PANTHER" id="PTHR10502:SF102">
    <property type="entry name" value="ANNEXIN B11"/>
    <property type="match status" value="1"/>
</dbReference>
<dbReference type="RefSeq" id="XP_009838680.1">
    <property type="nucleotide sequence ID" value="XM_009840378.1"/>
</dbReference>
<dbReference type="GO" id="GO:0001786">
    <property type="term" value="F:phosphatidylserine binding"/>
    <property type="evidence" value="ECO:0007669"/>
    <property type="project" value="TreeGrafter"/>
</dbReference>
<dbReference type="PROSITE" id="PS51897">
    <property type="entry name" value="ANNEXIN_2"/>
    <property type="match status" value="3"/>
</dbReference>
<evidence type="ECO:0008006" key="5">
    <source>
        <dbReference type="Google" id="ProtNLM"/>
    </source>
</evidence>